<keyword evidence="2" id="KW-0812">Transmembrane</keyword>
<comment type="caution">
    <text evidence="3">The sequence shown here is derived from an EMBL/GenBank/DDBJ whole genome shotgun (WGS) entry which is preliminary data.</text>
</comment>
<evidence type="ECO:0000256" key="2">
    <source>
        <dbReference type="SAM" id="Phobius"/>
    </source>
</evidence>
<dbReference type="EMBL" id="LQRT01000028">
    <property type="protein sequence ID" value="KZS39505.1"/>
    <property type="molecule type" value="Genomic_DNA"/>
</dbReference>
<evidence type="ECO:0000256" key="1">
    <source>
        <dbReference type="SAM" id="Coils"/>
    </source>
</evidence>
<organism evidence="3 4">
    <name type="scientific">Aquimarina aggregata</name>
    <dbReference type="NCBI Taxonomy" id="1642818"/>
    <lineage>
        <taxon>Bacteria</taxon>
        <taxon>Pseudomonadati</taxon>
        <taxon>Bacteroidota</taxon>
        <taxon>Flavobacteriia</taxon>
        <taxon>Flavobacteriales</taxon>
        <taxon>Flavobacteriaceae</taxon>
        <taxon>Aquimarina</taxon>
    </lineage>
</organism>
<dbReference type="OrthoDB" id="1121003at2"/>
<keyword evidence="2" id="KW-1133">Transmembrane helix</keyword>
<keyword evidence="2" id="KW-0472">Membrane</keyword>
<evidence type="ECO:0000313" key="4">
    <source>
        <dbReference type="Proteomes" id="UP000076715"/>
    </source>
</evidence>
<proteinExistence type="predicted"/>
<reference evidence="3 4" key="1">
    <citation type="submission" date="2016-01" db="EMBL/GenBank/DDBJ databases">
        <title>The draft genome sequence of Aquimarina sp. RZW4-3-2.</title>
        <authorList>
            <person name="Wang Y."/>
        </authorList>
    </citation>
    <scope>NUCLEOTIDE SEQUENCE [LARGE SCALE GENOMIC DNA]</scope>
    <source>
        <strain evidence="3 4">RZW4-3-2</strain>
    </source>
</reference>
<evidence type="ECO:0000313" key="3">
    <source>
        <dbReference type="EMBL" id="KZS39505.1"/>
    </source>
</evidence>
<feature type="transmembrane region" description="Helical" evidence="2">
    <location>
        <begin position="276"/>
        <end position="295"/>
    </location>
</feature>
<feature type="coiled-coil region" evidence="1">
    <location>
        <begin position="122"/>
        <end position="255"/>
    </location>
</feature>
<keyword evidence="1" id="KW-0175">Coiled coil</keyword>
<sequence>MKPTTKAIISILENASFQSNLENLKASNATFSNQETTIIEVYNGMSEIRNLLTDSIENGTFEKLPFNQRNAINSQLTNVSRYATNLQQIIPQFNALETTIHNSRLLELSTESLDFEEKVKEVNSLRTRYKRLLKDIQDSEEIKKSIDEIKTKAEEDAQNISSISEKADELKLKYEQDEINISEKSNSITEAEQEIENRKKEILAFASNVEDNELKLNTIYDKLKDSIEKELSSKLIKVNSLIEEAENALELKQTEGIAKAYSSRLKKISDSNNKRHWLIGASVFVIITLLLGFLLTGGEIKIWKFDLGFADTENIGFIIGRIGLTFIGISGAVFCANRFVILRNLEEDYEYKVVLTKSILAFSNKIKEIDDSKVADYLTQVLDELHQDPLRSRKPEKSSKSDMDLDKIDKFLEIIKKVRPE</sequence>
<dbReference type="Proteomes" id="UP000076715">
    <property type="component" value="Unassembled WGS sequence"/>
</dbReference>
<dbReference type="RefSeq" id="WP_066316432.1">
    <property type="nucleotide sequence ID" value="NZ_LQRT01000028.1"/>
</dbReference>
<protein>
    <submittedName>
        <fullName evidence="3">Uncharacterized protein</fullName>
    </submittedName>
</protein>
<feature type="transmembrane region" description="Helical" evidence="2">
    <location>
        <begin position="315"/>
        <end position="336"/>
    </location>
</feature>
<dbReference type="AlphaFoldDB" id="A0A162Z228"/>
<keyword evidence="4" id="KW-1185">Reference proteome</keyword>
<name>A0A162Z228_9FLAO</name>
<accession>A0A162Z228</accession>
<gene>
    <name evidence="3" type="ORF">AWE51_25735</name>
</gene>